<reference evidence="3" key="1">
    <citation type="journal article" date="2014" name="Science">
        <title>Ancient hybridizations among the ancestral genomes of bread wheat.</title>
        <authorList>
            <consortium name="International Wheat Genome Sequencing Consortium,"/>
            <person name="Marcussen T."/>
            <person name="Sandve S.R."/>
            <person name="Heier L."/>
            <person name="Spannagl M."/>
            <person name="Pfeifer M."/>
            <person name="Jakobsen K.S."/>
            <person name="Wulff B.B."/>
            <person name="Steuernagel B."/>
            <person name="Mayer K.F."/>
            <person name="Olsen O.A."/>
        </authorList>
    </citation>
    <scope>NUCLEOTIDE SEQUENCE [LARGE SCALE GENOMIC DNA]</scope>
    <source>
        <strain evidence="3">cv. AL8/78</strain>
    </source>
</reference>
<dbReference type="EnsemblPlants" id="AET4Gv20557100.22">
    <property type="protein sequence ID" value="AET4Gv20557100.22"/>
    <property type="gene ID" value="AET4Gv20557100"/>
</dbReference>
<accession>A0A453IHA5</accession>
<sequence>RSLRASLESGLMNMRRGQVSLPSSIDSKD</sequence>
<keyword evidence="3" id="KW-1185">Reference proteome</keyword>
<feature type="compositionally biased region" description="Polar residues" evidence="1">
    <location>
        <begin position="20"/>
        <end position="29"/>
    </location>
</feature>
<feature type="region of interest" description="Disordered" evidence="1">
    <location>
        <begin position="1"/>
        <end position="29"/>
    </location>
</feature>
<dbReference type="Gramene" id="AET4Gv20557100.22">
    <property type="protein sequence ID" value="AET4Gv20557100.22"/>
    <property type="gene ID" value="AET4Gv20557100"/>
</dbReference>
<proteinExistence type="predicted"/>
<reference evidence="2" key="5">
    <citation type="journal article" date="2021" name="G3 (Bethesda)">
        <title>Aegilops tauschii genome assembly Aet v5.0 features greater sequence contiguity and improved annotation.</title>
        <authorList>
            <person name="Wang L."/>
            <person name="Zhu T."/>
            <person name="Rodriguez J.C."/>
            <person name="Deal K.R."/>
            <person name="Dubcovsky J."/>
            <person name="McGuire P.E."/>
            <person name="Lux T."/>
            <person name="Spannagl M."/>
            <person name="Mayer K.F.X."/>
            <person name="Baldrich P."/>
            <person name="Meyers B.C."/>
            <person name="Huo N."/>
            <person name="Gu Y.Q."/>
            <person name="Zhou H."/>
            <person name="Devos K.M."/>
            <person name="Bennetzen J.L."/>
            <person name="Unver T."/>
            <person name="Budak H."/>
            <person name="Gulick P.J."/>
            <person name="Galiba G."/>
            <person name="Kalapos B."/>
            <person name="Nelson D.R."/>
            <person name="Li P."/>
            <person name="You F.M."/>
            <person name="Luo M.C."/>
            <person name="Dvorak J."/>
        </authorList>
    </citation>
    <scope>NUCLEOTIDE SEQUENCE [LARGE SCALE GENOMIC DNA]</scope>
    <source>
        <strain evidence="2">cv. AL8/78</strain>
    </source>
</reference>
<name>A0A453IHA5_AEGTS</name>
<dbReference type="Proteomes" id="UP000015105">
    <property type="component" value="Chromosome 4D"/>
</dbReference>
<protein>
    <submittedName>
        <fullName evidence="2">Uncharacterized protein</fullName>
    </submittedName>
</protein>
<evidence type="ECO:0000313" key="3">
    <source>
        <dbReference type="Proteomes" id="UP000015105"/>
    </source>
</evidence>
<evidence type="ECO:0000313" key="2">
    <source>
        <dbReference type="EnsemblPlants" id="AET4Gv20557100.22"/>
    </source>
</evidence>
<reference evidence="2" key="4">
    <citation type="submission" date="2019-03" db="UniProtKB">
        <authorList>
            <consortium name="EnsemblPlants"/>
        </authorList>
    </citation>
    <scope>IDENTIFICATION</scope>
</reference>
<reference evidence="2" key="3">
    <citation type="journal article" date="2017" name="Nature">
        <title>Genome sequence of the progenitor of the wheat D genome Aegilops tauschii.</title>
        <authorList>
            <person name="Luo M.C."/>
            <person name="Gu Y.Q."/>
            <person name="Puiu D."/>
            <person name="Wang H."/>
            <person name="Twardziok S.O."/>
            <person name="Deal K.R."/>
            <person name="Huo N."/>
            <person name="Zhu T."/>
            <person name="Wang L."/>
            <person name="Wang Y."/>
            <person name="McGuire P.E."/>
            <person name="Liu S."/>
            <person name="Long H."/>
            <person name="Ramasamy R.K."/>
            <person name="Rodriguez J.C."/>
            <person name="Van S.L."/>
            <person name="Yuan L."/>
            <person name="Wang Z."/>
            <person name="Xia Z."/>
            <person name="Xiao L."/>
            <person name="Anderson O.D."/>
            <person name="Ouyang S."/>
            <person name="Liang Y."/>
            <person name="Zimin A.V."/>
            <person name="Pertea G."/>
            <person name="Qi P."/>
            <person name="Bennetzen J.L."/>
            <person name="Dai X."/>
            <person name="Dawson M.W."/>
            <person name="Muller H.G."/>
            <person name="Kugler K."/>
            <person name="Rivarola-Duarte L."/>
            <person name="Spannagl M."/>
            <person name="Mayer K.F.X."/>
            <person name="Lu F.H."/>
            <person name="Bevan M.W."/>
            <person name="Leroy P."/>
            <person name="Li P."/>
            <person name="You F.M."/>
            <person name="Sun Q."/>
            <person name="Liu Z."/>
            <person name="Lyons E."/>
            <person name="Wicker T."/>
            <person name="Salzberg S.L."/>
            <person name="Devos K.M."/>
            <person name="Dvorak J."/>
        </authorList>
    </citation>
    <scope>NUCLEOTIDE SEQUENCE [LARGE SCALE GENOMIC DNA]</scope>
    <source>
        <strain evidence="2">cv. AL8/78</strain>
    </source>
</reference>
<evidence type="ECO:0000256" key="1">
    <source>
        <dbReference type="SAM" id="MobiDB-lite"/>
    </source>
</evidence>
<organism evidence="2 3">
    <name type="scientific">Aegilops tauschii subsp. strangulata</name>
    <name type="common">Goatgrass</name>
    <dbReference type="NCBI Taxonomy" id="200361"/>
    <lineage>
        <taxon>Eukaryota</taxon>
        <taxon>Viridiplantae</taxon>
        <taxon>Streptophyta</taxon>
        <taxon>Embryophyta</taxon>
        <taxon>Tracheophyta</taxon>
        <taxon>Spermatophyta</taxon>
        <taxon>Magnoliopsida</taxon>
        <taxon>Liliopsida</taxon>
        <taxon>Poales</taxon>
        <taxon>Poaceae</taxon>
        <taxon>BOP clade</taxon>
        <taxon>Pooideae</taxon>
        <taxon>Triticodae</taxon>
        <taxon>Triticeae</taxon>
        <taxon>Triticinae</taxon>
        <taxon>Aegilops</taxon>
    </lineage>
</organism>
<reference evidence="3" key="2">
    <citation type="journal article" date="2017" name="Nat. Plants">
        <title>The Aegilops tauschii genome reveals multiple impacts of transposons.</title>
        <authorList>
            <person name="Zhao G."/>
            <person name="Zou C."/>
            <person name="Li K."/>
            <person name="Wang K."/>
            <person name="Li T."/>
            <person name="Gao L."/>
            <person name="Zhang X."/>
            <person name="Wang H."/>
            <person name="Yang Z."/>
            <person name="Liu X."/>
            <person name="Jiang W."/>
            <person name="Mao L."/>
            <person name="Kong X."/>
            <person name="Jiao Y."/>
            <person name="Jia J."/>
        </authorList>
    </citation>
    <scope>NUCLEOTIDE SEQUENCE [LARGE SCALE GENOMIC DNA]</scope>
    <source>
        <strain evidence="3">cv. AL8/78</strain>
    </source>
</reference>
<dbReference type="AlphaFoldDB" id="A0A453IHA5"/>